<protein>
    <submittedName>
        <fullName evidence="1">Uncharacterized protein</fullName>
    </submittedName>
</protein>
<organism evidence="1 2">
    <name type="scientific">Apiotrichum porosum</name>
    <dbReference type="NCBI Taxonomy" id="105984"/>
    <lineage>
        <taxon>Eukaryota</taxon>
        <taxon>Fungi</taxon>
        <taxon>Dikarya</taxon>
        <taxon>Basidiomycota</taxon>
        <taxon>Agaricomycotina</taxon>
        <taxon>Tremellomycetes</taxon>
        <taxon>Trichosporonales</taxon>
        <taxon>Trichosporonaceae</taxon>
        <taxon>Apiotrichum</taxon>
    </lineage>
</organism>
<keyword evidence="2" id="KW-1185">Reference proteome</keyword>
<dbReference type="EMBL" id="RSCE01000014">
    <property type="protein sequence ID" value="RSH77970.1"/>
    <property type="molecule type" value="Genomic_DNA"/>
</dbReference>
<evidence type="ECO:0000313" key="1">
    <source>
        <dbReference type="EMBL" id="RSH77970.1"/>
    </source>
</evidence>
<name>A0A427XGF0_9TREE</name>
<sequence>MQPTTSSSTSTSATSRVDVIDPIARARLLVYDPKNHELVRHGGLCMDGDEDDVQDEFTAVAIAIPPLPSSVRRRNLVLPQKVLDALVDREADRGTVVSWGSRYTKRVWMATAAAVLPLSALPTVLQRLLDDGDEFLVLDSVDRIKDTRHGHQKANGSIFADLCNGLYNSEQFSVDIFVIRQMID</sequence>
<proteinExistence type="predicted"/>
<accession>A0A427XGF0</accession>
<dbReference type="Proteomes" id="UP000279236">
    <property type="component" value="Unassembled WGS sequence"/>
</dbReference>
<gene>
    <name evidence="1" type="ORF">EHS24_003044</name>
</gene>
<evidence type="ECO:0000313" key="2">
    <source>
        <dbReference type="Proteomes" id="UP000279236"/>
    </source>
</evidence>
<dbReference type="AlphaFoldDB" id="A0A427XGF0"/>
<dbReference type="GeneID" id="39587587"/>
<comment type="caution">
    <text evidence="1">The sequence shown here is derived from an EMBL/GenBank/DDBJ whole genome shotgun (WGS) entry which is preliminary data.</text>
</comment>
<reference evidence="1 2" key="1">
    <citation type="submission" date="2018-11" db="EMBL/GenBank/DDBJ databases">
        <title>Genome sequence of Apiotrichum porosum DSM 27194.</title>
        <authorList>
            <person name="Aliyu H."/>
            <person name="Gorte O."/>
            <person name="Ochsenreither K."/>
        </authorList>
    </citation>
    <scope>NUCLEOTIDE SEQUENCE [LARGE SCALE GENOMIC DNA]</scope>
    <source>
        <strain evidence="1 2">DSM 27194</strain>
    </source>
</reference>
<dbReference type="RefSeq" id="XP_028473117.1">
    <property type="nucleotide sequence ID" value="XM_028618750.1"/>
</dbReference>